<accession>A0A210Q2X9</accession>
<dbReference type="Pfam" id="PF25293">
    <property type="entry name" value="Beta-prop_EMC1_N"/>
    <property type="match status" value="1"/>
</dbReference>
<evidence type="ECO:0000256" key="7">
    <source>
        <dbReference type="ARBA" id="ARBA00022824"/>
    </source>
</evidence>
<evidence type="ECO:0000256" key="10">
    <source>
        <dbReference type="ARBA" id="ARBA00023180"/>
    </source>
</evidence>
<feature type="signal peptide" evidence="12">
    <location>
        <begin position="1"/>
        <end position="21"/>
    </location>
</feature>
<feature type="domain" description="ER membrane protein complex subunit 1 C-terminal" evidence="13">
    <location>
        <begin position="770"/>
        <end position="974"/>
    </location>
</feature>
<evidence type="ECO:0000313" key="16">
    <source>
        <dbReference type="Proteomes" id="UP000242188"/>
    </source>
</evidence>
<evidence type="ECO:0000256" key="9">
    <source>
        <dbReference type="ARBA" id="ARBA00023136"/>
    </source>
</evidence>
<dbReference type="InterPro" id="IPR011678">
    <property type="entry name" value="EMC1_C"/>
</dbReference>
<evidence type="ECO:0000256" key="3">
    <source>
        <dbReference type="ARBA" id="ARBA00011276"/>
    </source>
</evidence>
<evidence type="ECO:0000256" key="2">
    <source>
        <dbReference type="ARBA" id="ARBA00007904"/>
    </source>
</evidence>
<dbReference type="OrthoDB" id="28092at2759"/>
<comment type="subcellular location">
    <subcellularLocation>
        <location evidence="1">Endoplasmic reticulum membrane</location>
        <topology evidence="1">Single-pass type I membrane protein</topology>
    </subcellularLocation>
</comment>
<dbReference type="Proteomes" id="UP000242188">
    <property type="component" value="Unassembled WGS sequence"/>
</dbReference>
<evidence type="ECO:0000256" key="12">
    <source>
        <dbReference type="SAM" id="SignalP"/>
    </source>
</evidence>
<dbReference type="InterPro" id="IPR058545">
    <property type="entry name" value="Beta-prop_EMC1_1st"/>
</dbReference>
<comment type="caution">
    <text evidence="15">The sequence shown here is derived from an EMBL/GenBank/DDBJ whole genome shotgun (WGS) entry which is preliminary data.</text>
</comment>
<comment type="subunit">
    <text evidence="3">Component of the ER membrane protein complex (EMC).</text>
</comment>
<evidence type="ECO:0000256" key="6">
    <source>
        <dbReference type="ARBA" id="ARBA00022729"/>
    </source>
</evidence>
<dbReference type="GO" id="GO:0034975">
    <property type="term" value="P:protein folding in endoplasmic reticulum"/>
    <property type="evidence" value="ECO:0007669"/>
    <property type="project" value="TreeGrafter"/>
</dbReference>
<dbReference type="EMBL" id="NEDP02005167">
    <property type="protein sequence ID" value="OWF43072.1"/>
    <property type="molecule type" value="Genomic_DNA"/>
</dbReference>
<evidence type="ECO:0000256" key="1">
    <source>
        <dbReference type="ARBA" id="ARBA00004115"/>
    </source>
</evidence>
<name>A0A210Q2X9_MIZYE</name>
<keyword evidence="16" id="KW-1185">Reference proteome</keyword>
<dbReference type="InterPro" id="IPR011047">
    <property type="entry name" value="Quinoprotein_ADH-like_sf"/>
</dbReference>
<dbReference type="InterPro" id="IPR026895">
    <property type="entry name" value="EMC1"/>
</dbReference>
<sequence>MTGEKILAFSLIILNFVSVYGLYADQAGKFDWRQQYVGHIDHLFWDQSVTLGKRILVATDQHLVAAIHSHNGSIAWRKIQEDDNRGVIDAIDHQNNALVTVNGGGRFVRSWQPSSGSLYWEVELFKSSDSSTRGDIRIYSKDEVLALSPTAVHKLNLHNGKEKWALQLPAKDNVVFGRLVLHGSNLYVVGRSAGAHVMVISSDSEGTLKQQRSVPAAWIKEETDCETLDEGVLLCYDDVSSNLQLLNLESGQLFVEVQLQELGLSAEGKAMSLEKLRLHTSDHAKSHLLLRIGGNHMAILKVSKDRVQVVKDLPKVSAAYVTKVEDLDILLTLQRVSKQSVLLVGYDLASGGEITELSQSITLPASHGLPTKLDAVVVKKNGRLAYKALVRSEDQSLQLVQKSGRVSWKREEALASVLSVEMVDFPVSENQAKYEDEFGAQKEDVVSMFVKRFATQFQQLKNLVIHQLQKLQGHRHHSVLEADALEEDEEEEELTRDEFNINKMIVVVTGAGKIFGLRSTNGHVQWSVYLPELVAFRTNDKDNIMLFVQRTTAHFPNPPQCVIIGKNKLTGQGLLYAFNPISGQPVGDVPYGGLSLGYNVKQAYMIGEVDDHFLRGIIFLDDNHQIHTYPETFMSVAMDVLPSLFMYVADTQTGFLKGFKAKLHDKDIIADNVWTINLQKKQQIITNVVGKRVLEQVHSQGRVLGDRSVLYKYMNPNLVVVTTEGEEASSLTKGSNNFVNIYLIDSITGHIVFHASHRKTKGPVNVVHVENWVVYDYFNQKARRHEIAVIELFEGKEQGNSSAFSSFTAPREPLVLRQSYIMPVHITTMDVTVTEKGITSRSLLFAMTAGKILSLPKALLDPRRPVIPSQETMEEGTIPYIPEIPISTEMMVNYYNSVDKIKGIHSSPAGLESTSLVFVYGLDLFYTRVTPSRMFDVLKEDFDFYFISLVLLGMFLVTFFTQKLASRKALSRAWK</sequence>
<keyword evidence="5 11" id="KW-0812">Transmembrane</keyword>
<protein>
    <recommendedName>
        <fullName evidence="4">ER membrane protein complex subunit 1</fullName>
    </recommendedName>
</protein>
<dbReference type="GO" id="GO:0072546">
    <property type="term" value="C:EMC complex"/>
    <property type="evidence" value="ECO:0007669"/>
    <property type="project" value="InterPro"/>
</dbReference>
<dbReference type="PANTHER" id="PTHR21573">
    <property type="entry name" value="ER MEMBRANE PROTEIN COMPLEX SUBUNIT 1"/>
    <property type="match status" value="1"/>
</dbReference>
<evidence type="ECO:0000256" key="11">
    <source>
        <dbReference type="SAM" id="Phobius"/>
    </source>
</evidence>
<comment type="similarity">
    <text evidence="2">Belongs to the EMC1 family.</text>
</comment>
<evidence type="ECO:0000256" key="4">
    <source>
        <dbReference type="ARBA" id="ARBA00020824"/>
    </source>
</evidence>
<feature type="transmembrane region" description="Helical" evidence="11">
    <location>
        <begin position="944"/>
        <end position="965"/>
    </location>
</feature>
<evidence type="ECO:0000256" key="5">
    <source>
        <dbReference type="ARBA" id="ARBA00022692"/>
    </source>
</evidence>
<dbReference type="InterPro" id="IPR015943">
    <property type="entry name" value="WD40/YVTN_repeat-like_dom_sf"/>
</dbReference>
<keyword evidence="10" id="KW-0325">Glycoprotein</keyword>
<feature type="domain" description="EMC1 first beta-propeller" evidence="14">
    <location>
        <begin position="22"/>
        <end position="412"/>
    </location>
</feature>
<dbReference type="PANTHER" id="PTHR21573:SF0">
    <property type="entry name" value="ER MEMBRANE PROTEIN COMPLEX SUBUNIT 1"/>
    <property type="match status" value="1"/>
</dbReference>
<dbReference type="SUPFAM" id="SSF50998">
    <property type="entry name" value="Quinoprotein alcohol dehydrogenase-like"/>
    <property type="match status" value="1"/>
</dbReference>
<proteinExistence type="inferred from homology"/>
<dbReference type="Gene3D" id="2.130.10.10">
    <property type="entry name" value="YVTN repeat-like/Quinoprotein amine dehydrogenase"/>
    <property type="match status" value="1"/>
</dbReference>
<organism evidence="15 16">
    <name type="scientific">Mizuhopecten yessoensis</name>
    <name type="common">Japanese scallop</name>
    <name type="synonym">Patinopecten yessoensis</name>
    <dbReference type="NCBI Taxonomy" id="6573"/>
    <lineage>
        <taxon>Eukaryota</taxon>
        <taxon>Metazoa</taxon>
        <taxon>Spiralia</taxon>
        <taxon>Lophotrochozoa</taxon>
        <taxon>Mollusca</taxon>
        <taxon>Bivalvia</taxon>
        <taxon>Autobranchia</taxon>
        <taxon>Pteriomorphia</taxon>
        <taxon>Pectinida</taxon>
        <taxon>Pectinoidea</taxon>
        <taxon>Pectinidae</taxon>
        <taxon>Mizuhopecten</taxon>
    </lineage>
</organism>
<evidence type="ECO:0000256" key="8">
    <source>
        <dbReference type="ARBA" id="ARBA00022989"/>
    </source>
</evidence>
<gene>
    <name evidence="15" type="ORF">KP79_PYT21586</name>
</gene>
<dbReference type="AlphaFoldDB" id="A0A210Q2X9"/>
<keyword evidence="9 11" id="KW-0472">Membrane</keyword>
<dbReference type="STRING" id="6573.A0A210Q2X9"/>
<evidence type="ECO:0000259" key="13">
    <source>
        <dbReference type="Pfam" id="PF07774"/>
    </source>
</evidence>
<evidence type="ECO:0000313" key="15">
    <source>
        <dbReference type="EMBL" id="OWF43072.1"/>
    </source>
</evidence>
<keyword evidence="6 12" id="KW-0732">Signal</keyword>
<evidence type="ECO:0000259" key="14">
    <source>
        <dbReference type="Pfam" id="PF25293"/>
    </source>
</evidence>
<feature type="chain" id="PRO_5012442591" description="ER membrane protein complex subunit 1" evidence="12">
    <location>
        <begin position="22"/>
        <end position="975"/>
    </location>
</feature>
<reference evidence="15 16" key="1">
    <citation type="journal article" date="2017" name="Nat. Ecol. Evol.">
        <title>Scallop genome provides insights into evolution of bilaterian karyotype and development.</title>
        <authorList>
            <person name="Wang S."/>
            <person name="Zhang J."/>
            <person name="Jiao W."/>
            <person name="Li J."/>
            <person name="Xun X."/>
            <person name="Sun Y."/>
            <person name="Guo X."/>
            <person name="Huan P."/>
            <person name="Dong B."/>
            <person name="Zhang L."/>
            <person name="Hu X."/>
            <person name="Sun X."/>
            <person name="Wang J."/>
            <person name="Zhao C."/>
            <person name="Wang Y."/>
            <person name="Wang D."/>
            <person name="Huang X."/>
            <person name="Wang R."/>
            <person name="Lv J."/>
            <person name="Li Y."/>
            <person name="Zhang Z."/>
            <person name="Liu B."/>
            <person name="Lu W."/>
            <person name="Hui Y."/>
            <person name="Liang J."/>
            <person name="Zhou Z."/>
            <person name="Hou R."/>
            <person name="Li X."/>
            <person name="Liu Y."/>
            <person name="Li H."/>
            <person name="Ning X."/>
            <person name="Lin Y."/>
            <person name="Zhao L."/>
            <person name="Xing Q."/>
            <person name="Dou J."/>
            <person name="Li Y."/>
            <person name="Mao J."/>
            <person name="Guo H."/>
            <person name="Dou H."/>
            <person name="Li T."/>
            <person name="Mu C."/>
            <person name="Jiang W."/>
            <person name="Fu Q."/>
            <person name="Fu X."/>
            <person name="Miao Y."/>
            <person name="Liu J."/>
            <person name="Yu Q."/>
            <person name="Li R."/>
            <person name="Liao H."/>
            <person name="Li X."/>
            <person name="Kong Y."/>
            <person name="Jiang Z."/>
            <person name="Chourrout D."/>
            <person name="Li R."/>
            <person name="Bao Z."/>
        </authorList>
    </citation>
    <scope>NUCLEOTIDE SEQUENCE [LARGE SCALE GENOMIC DNA]</scope>
    <source>
        <strain evidence="15 16">PY_sf001</strain>
    </source>
</reference>
<dbReference type="Pfam" id="PF07774">
    <property type="entry name" value="EMC1_C"/>
    <property type="match status" value="1"/>
</dbReference>
<keyword evidence="8 11" id="KW-1133">Transmembrane helix</keyword>
<keyword evidence="7" id="KW-0256">Endoplasmic reticulum</keyword>